<dbReference type="PANTHER" id="PTHR33406">
    <property type="entry name" value="MEMBRANE PROTEIN MJ1562-RELATED"/>
    <property type="match status" value="1"/>
</dbReference>
<keyword evidence="5 6" id="KW-0472">Membrane</keyword>
<keyword evidence="4 6" id="KW-1133">Transmembrane helix</keyword>
<accession>A0A8J7PZD2</accession>
<dbReference type="Pfam" id="PF03176">
    <property type="entry name" value="MMPL"/>
    <property type="match status" value="2"/>
</dbReference>
<feature type="transmembrane region" description="Helical" evidence="6">
    <location>
        <begin position="634"/>
        <end position="656"/>
    </location>
</feature>
<comment type="subcellular location">
    <subcellularLocation>
        <location evidence="1">Cell membrane</location>
        <topology evidence="1">Multi-pass membrane protein</topology>
    </subcellularLocation>
</comment>
<feature type="transmembrane region" description="Helical" evidence="6">
    <location>
        <begin position="598"/>
        <end position="627"/>
    </location>
</feature>
<keyword evidence="9" id="KW-1185">Reference proteome</keyword>
<protein>
    <submittedName>
        <fullName evidence="8">MMPL family transporter</fullName>
    </submittedName>
</protein>
<evidence type="ECO:0000259" key="7">
    <source>
        <dbReference type="PROSITE" id="PS50156"/>
    </source>
</evidence>
<evidence type="ECO:0000313" key="9">
    <source>
        <dbReference type="Proteomes" id="UP000664417"/>
    </source>
</evidence>
<dbReference type="SUPFAM" id="SSF82866">
    <property type="entry name" value="Multidrug efflux transporter AcrB transmembrane domain"/>
    <property type="match status" value="2"/>
</dbReference>
<dbReference type="InterPro" id="IPR050545">
    <property type="entry name" value="Mycobact_MmpL"/>
</dbReference>
<gene>
    <name evidence="8" type="ORF">J3U88_03500</name>
</gene>
<name>A0A8J7PZD2_9BACT</name>
<feature type="transmembrane region" description="Helical" evidence="6">
    <location>
        <begin position="329"/>
        <end position="351"/>
    </location>
</feature>
<feature type="transmembrane region" description="Helical" evidence="6">
    <location>
        <begin position="740"/>
        <end position="763"/>
    </location>
</feature>
<dbReference type="InterPro" id="IPR000731">
    <property type="entry name" value="SSD"/>
</dbReference>
<dbReference type="Proteomes" id="UP000664417">
    <property type="component" value="Unassembled WGS sequence"/>
</dbReference>
<evidence type="ECO:0000256" key="4">
    <source>
        <dbReference type="ARBA" id="ARBA00022989"/>
    </source>
</evidence>
<feature type="transmembrane region" description="Helical" evidence="6">
    <location>
        <begin position="662"/>
        <end position="683"/>
    </location>
</feature>
<reference evidence="8" key="1">
    <citation type="submission" date="2021-03" db="EMBL/GenBank/DDBJ databases">
        <authorList>
            <person name="Wang G."/>
        </authorList>
    </citation>
    <scope>NUCLEOTIDE SEQUENCE</scope>
    <source>
        <strain evidence="8">KCTC 12899</strain>
    </source>
</reference>
<feature type="transmembrane region" description="Helical" evidence="6">
    <location>
        <begin position="288"/>
        <end position="308"/>
    </location>
</feature>
<feature type="domain" description="SSD" evidence="7">
    <location>
        <begin position="635"/>
        <end position="762"/>
    </location>
</feature>
<evidence type="ECO:0000256" key="6">
    <source>
        <dbReference type="SAM" id="Phobius"/>
    </source>
</evidence>
<dbReference type="PROSITE" id="PS50156">
    <property type="entry name" value="SSD"/>
    <property type="match status" value="2"/>
</dbReference>
<sequence length="780" mass="84192">MTEPAAPGWITRYATAVIRFRFPILVFGVIGVVLLATNATALVINDDYRYFFNDDDPQLLAYNDLQDTYNKNDTILFVVAPKQGGVFEPDTLAAIEALTEAAWQIPFATRVDSMTNYQHTEAEGDELIVADLVEDAASLSSEQRAYAAGIATTEPLLRHRLINPAATATGINVTLELPGVKQGEQRPAVARAREIAATMGDQFPGVDIHLTGILMLNNAFDEAAMHDMATLMPLMFAVIALVMALLLRSVSGTVATLTVVGLSVMAAMGFTAWLGIPMSPPSSIAPTLIMTLAVADSIHIIVSILQQMRAGSDKQTAIIESLRLNMQPVFLTSLTTLVGFLSLNASAVVPLNDLGNITSFGVAAAFLMSVTVLPALVAILPLRVTARGEESPLMDKLADFIIARRGPVLAVSVLVVFGFAAMIPNNELNDEFVNYFDTDIPFRAATDFTTEHLTGIYQIEFSLPAAETGGISEPDYLQTIEHFAGWYRAQAKVVHVDVLSDTMKRLNKNMHGGDAAAYTLPASRELSAQYLLLYEMSLPYGLDLNNRIDIDKAATRFVVTVENASSQEMRDLVESGAAWLRANAPTHMQVTGSGIPVIFSYLTLANSIATFQGTLLAFLLITLTLIISLRSFKYGLISLIPNLVPSMVAFGIWGLVDGQVNFGLTVVSALSIGIVVDDTVHFLSKYLRAKREKGLDTEGAIRYAFGTVGRAITVTTLVLILGFMIMMLSDFAMNEGMGKLTAITLALALITDFFMLPALLLVLQPKNEKASAPARPVPAA</sequence>
<keyword evidence="2" id="KW-1003">Cell membrane</keyword>
<dbReference type="GO" id="GO:0005886">
    <property type="term" value="C:plasma membrane"/>
    <property type="evidence" value="ECO:0007669"/>
    <property type="project" value="UniProtKB-SubCell"/>
</dbReference>
<feature type="transmembrane region" description="Helical" evidence="6">
    <location>
        <begin position="703"/>
        <end position="728"/>
    </location>
</feature>
<proteinExistence type="predicted"/>
<evidence type="ECO:0000256" key="2">
    <source>
        <dbReference type="ARBA" id="ARBA00022475"/>
    </source>
</evidence>
<evidence type="ECO:0000313" key="8">
    <source>
        <dbReference type="EMBL" id="MBO1317512.1"/>
    </source>
</evidence>
<evidence type="ECO:0000256" key="5">
    <source>
        <dbReference type="ARBA" id="ARBA00023136"/>
    </source>
</evidence>
<keyword evidence="3 6" id="KW-0812">Transmembrane</keyword>
<feature type="transmembrane region" description="Helical" evidence="6">
    <location>
        <begin position="228"/>
        <end position="247"/>
    </location>
</feature>
<dbReference type="PANTHER" id="PTHR33406:SF12">
    <property type="entry name" value="BLR2997 PROTEIN"/>
    <property type="match status" value="1"/>
</dbReference>
<dbReference type="AlphaFoldDB" id="A0A8J7PZD2"/>
<feature type="domain" description="SSD" evidence="7">
    <location>
        <begin position="254"/>
        <end position="379"/>
    </location>
</feature>
<organism evidence="8 9">
    <name type="scientific">Acanthopleuribacter pedis</name>
    <dbReference type="NCBI Taxonomy" id="442870"/>
    <lineage>
        <taxon>Bacteria</taxon>
        <taxon>Pseudomonadati</taxon>
        <taxon>Acidobacteriota</taxon>
        <taxon>Holophagae</taxon>
        <taxon>Acanthopleuribacterales</taxon>
        <taxon>Acanthopleuribacteraceae</taxon>
        <taxon>Acanthopleuribacter</taxon>
    </lineage>
</organism>
<dbReference type="EMBL" id="JAFREP010000002">
    <property type="protein sequence ID" value="MBO1317512.1"/>
    <property type="molecule type" value="Genomic_DNA"/>
</dbReference>
<feature type="transmembrane region" description="Helical" evidence="6">
    <location>
        <begin position="22"/>
        <end position="44"/>
    </location>
</feature>
<feature type="transmembrane region" description="Helical" evidence="6">
    <location>
        <begin position="254"/>
        <end position="276"/>
    </location>
</feature>
<comment type="caution">
    <text evidence="8">The sequence shown here is derived from an EMBL/GenBank/DDBJ whole genome shotgun (WGS) entry which is preliminary data.</text>
</comment>
<evidence type="ECO:0000256" key="1">
    <source>
        <dbReference type="ARBA" id="ARBA00004651"/>
    </source>
</evidence>
<dbReference type="Gene3D" id="1.20.1640.10">
    <property type="entry name" value="Multidrug efflux transporter AcrB transmembrane domain"/>
    <property type="match status" value="2"/>
</dbReference>
<feature type="transmembrane region" description="Helical" evidence="6">
    <location>
        <begin position="357"/>
        <end position="382"/>
    </location>
</feature>
<dbReference type="InterPro" id="IPR004869">
    <property type="entry name" value="MMPL_dom"/>
</dbReference>
<dbReference type="RefSeq" id="WP_207856759.1">
    <property type="nucleotide sequence ID" value="NZ_JAFREP010000002.1"/>
</dbReference>
<feature type="transmembrane region" description="Helical" evidence="6">
    <location>
        <begin position="402"/>
        <end position="423"/>
    </location>
</feature>
<evidence type="ECO:0000256" key="3">
    <source>
        <dbReference type="ARBA" id="ARBA00022692"/>
    </source>
</evidence>